<accession>A0A0E3M694</accession>
<protein>
    <submittedName>
        <fullName evidence="1">Uncharacterized protein</fullName>
    </submittedName>
</protein>
<dbReference type="NCBIfam" id="NF038262">
    <property type="entry name" value="SiaB_fam_kinase"/>
    <property type="match status" value="1"/>
</dbReference>
<dbReference type="RefSeq" id="WP_029163442.1">
    <property type="nucleotide sequence ID" value="NZ_CP009933.1"/>
</dbReference>
<name>A0A0E3M694_CLOSL</name>
<evidence type="ECO:0000313" key="1">
    <source>
        <dbReference type="EMBL" id="AKA69072.1"/>
    </source>
</evidence>
<dbReference type="HOGENOM" id="CLU_117549_0_0_9"/>
<reference evidence="1 2" key="1">
    <citation type="journal article" date="2015" name="J. Biotechnol.">
        <title>Complete genome sequence of a malodorant-producing acetogen, Clostridium scatologenes ATCC 25775(T).</title>
        <authorList>
            <person name="Zhu Z."/>
            <person name="Guo T."/>
            <person name="Zheng H."/>
            <person name="Song T."/>
            <person name="Ouyang P."/>
            <person name="Xie J."/>
        </authorList>
    </citation>
    <scope>NUCLEOTIDE SEQUENCE [LARGE SCALE GENOMIC DNA]</scope>
    <source>
        <strain evidence="1 2">ATCC 25775</strain>
    </source>
</reference>
<dbReference type="EMBL" id="CP009933">
    <property type="protein sequence ID" value="AKA69072.1"/>
    <property type="molecule type" value="Genomic_DNA"/>
</dbReference>
<evidence type="ECO:0000313" key="2">
    <source>
        <dbReference type="Proteomes" id="UP000033115"/>
    </source>
</evidence>
<dbReference type="InterPro" id="IPR046239">
    <property type="entry name" value="DUF6272"/>
</dbReference>
<dbReference type="STRING" id="1548.CSCA_1947"/>
<gene>
    <name evidence="1" type="ORF">CSCA_1947</name>
</gene>
<organism evidence="1 2">
    <name type="scientific">Clostridium scatologenes</name>
    <dbReference type="NCBI Taxonomy" id="1548"/>
    <lineage>
        <taxon>Bacteria</taxon>
        <taxon>Bacillati</taxon>
        <taxon>Bacillota</taxon>
        <taxon>Clostridia</taxon>
        <taxon>Eubacteriales</taxon>
        <taxon>Clostridiaceae</taxon>
        <taxon>Clostridium</taxon>
    </lineage>
</organism>
<dbReference type="Proteomes" id="UP000033115">
    <property type="component" value="Chromosome"/>
</dbReference>
<keyword evidence="2" id="KW-1185">Reference proteome</keyword>
<dbReference type="KEGG" id="csq:CSCA_1947"/>
<dbReference type="AlphaFoldDB" id="A0A0E3M694"/>
<dbReference type="Pfam" id="PF19788">
    <property type="entry name" value="DUF6272"/>
    <property type="match status" value="1"/>
</dbReference>
<sequence length="181" mass="20767">MENTIYVLQKKLRQSNIEFIFSGTFSQGLIEELGLALKQRMQLQQAKKSKISSVFFTFIEQTQNIKQYEVSKENTEEILTIAGSGVIAISKTESGYCINSGNIILNEDISVLKDKLDKIVEMDNVELTNYFREVSRKEIDMNKGTCGLGLIQIARKATEKIEYNFAKIDDRYSYYTMTVRI</sequence>
<proteinExistence type="predicted"/>